<reference evidence="2 3" key="1">
    <citation type="submission" date="2021-10" db="EMBL/GenBank/DDBJ databases">
        <title>Anaerobic single-cell dispensing facilitates the cultivation of human gut bacteria.</title>
        <authorList>
            <person name="Afrizal A."/>
        </authorList>
    </citation>
    <scope>NUCLEOTIDE SEQUENCE [LARGE SCALE GENOMIC DNA]</scope>
    <source>
        <strain evidence="2 3">CLA-AA-H244</strain>
    </source>
</reference>
<dbReference type="PANTHER" id="PTHR42951">
    <property type="entry name" value="METALLO-BETA-LACTAMASE DOMAIN-CONTAINING"/>
    <property type="match status" value="1"/>
</dbReference>
<accession>A0AAE3ATP4</accession>
<evidence type="ECO:0000313" key="2">
    <source>
        <dbReference type="EMBL" id="MCC2167683.1"/>
    </source>
</evidence>
<dbReference type="AlphaFoldDB" id="A0AAE3ATP4"/>
<protein>
    <submittedName>
        <fullName evidence="2">MBL fold metallo-hydrolase</fullName>
    </submittedName>
</protein>
<dbReference type="Gene3D" id="3.60.15.10">
    <property type="entry name" value="Ribonuclease Z/Hydroxyacylglutathione hydrolase-like"/>
    <property type="match status" value="1"/>
</dbReference>
<dbReference type="InterPro" id="IPR036866">
    <property type="entry name" value="RibonucZ/Hydroxyglut_hydro"/>
</dbReference>
<dbReference type="PANTHER" id="PTHR42951:SF22">
    <property type="entry name" value="METALLO BETA-LACTAMASE SUPERFAMILY LIPOPROTEIN"/>
    <property type="match status" value="1"/>
</dbReference>
<organism evidence="2 3">
    <name type="scientific">Gallintestinimicrobium propionicum</name>
    <dbReference type="NCBI Taxonomy" id="2981770"/>
    <lineage>
        <taxon>Bacteria</taxon>
        <taxon>Bacillati</taxon>
        <taxon>Bacillota</taxon>
        <taxon>Clostridia</taxon>
        <taxon>Lachnospirales</taxon>
        <taxon>Lachnospiraceae</taxon>
        <taxon>Gallintestinimicrobium</taxon>
    </lineage>
</organism>
<dbReference type="InterPro" id="IPR050855">
    <property type="entry name" value="NDM-1-like"/>
</dbReference>
<dbReference type="EMBL" id="JAJEQF010000018">
    <property type="protein sequence ID" value="MCC2167683.1"/>
    <property type="molecule type" value="Genomic_DNA"/>
</dbReference>
<evidence type="ECO:0000259" key="1">
    <source>
        <dbReference type="SMART" id="SM00849"/>
    </source>
</evidence>
<dbReference type="SUPFAM" id="SSF56281">
    <property type="entry name" value="Metallo-hydrolase/oxidoreductase"/>
    <property type="match status" value="1"/>
</dbReference>
<dbReference type="SMART" id="SM00849">
    <property type="entry name" value="Lactamase_B"/>
    <property type="match status" value="1"/>
</dbReference>
<dbReference type="InterPro" id="IPR001279">
    <property type="entry name" value="Metallo-B-lactamas"/>
</dbReference>
<sequence>MDNMNIRKINGFTVQLVADGVYAIDEFGIALMYLIIGKTQALLLDTGVGAGNVHAVVKELTDLPCLVVNSHHHYDHAGGNVWFDEVYAHKNAVSVLKEQNCQEVRRAFIERQLSREEYNGEASVADTISYLHEYRVNPIEEGKVFDLGGRKLEVIETFGHTKDGICLLDSENRLLFSGDSVVSTPTLITEPCKSDTMEHYAKALKHLEGREAEFDLIFPGHYVHPIPKTYLKELIVCAEKILENPLYGTPEKNHMSDQIAYRAFYKKASILYTMDRVTGEKAPQE</sequence>
<name>A0AAE3ATP4_9FIRM</name>
<keyword evidence="3" id="KW-1185">Reference proteome</keyword>
<dbReference type="RefSeq" id="WP_308728235.1">
    <property type="nucleotide sequence ID" value="NZ_JAJEQF010000018.1"/>
</dbReference>
<feature type="domain" description="Metallo-beta-lactamase" evidence="1">
    <location>
        <begin position="29"/>
        <end position="221"/>
    </location>
</feature>
<dbReference type="Proteomes" id="UP001199355">
    <property type="component" value="Unassembled WGS sequence"/>
</dbReference>
<dbReference type="Pfam" id="PF00753">
    <property type="entry name" value="Lactamase_B"/>
    <property type="match status" value="1"/>
</dbReference>
<proteinExistence type="predicted"/>
<comment type="caution">
    <text evidence="2">The sequence shown here is derived from an EMBL/GenBank/DDBJ whole genome shotgun (WGS) entry which is preliminary data.</text>
</comment>
<gene>
    <name evidence="2" type="ORF">LKD45_08265</name>
</gene>
<evidence type="ECO:0000313" key="3">
    <source>
        <dbReference type="Proteomes" id="UP001199355"/>
    </source>
</evidence>